<protein>
    <submittedName>
        <fullName evidence="3">Lamin tail domain-containing protein</fullName>
    </submittedName>
</protein>
<sequence length="707" mass="76612">MKYSSLLILIFLKSIPLFGQGLLLSDGTNNIGFTGTDGSGFSATPSAGQLNSNEWKITGMSDGNTTFGGEYITGDYTRGTSSGGVGTGGVYIFDVGGGNKALGVQPGGSDFTPGFFHLQTTNNAGATIQEIEIAYDLHIYNDQGRANSLVFAHSADDASYTQVTALDYISEEAADAIPAWQTTNRSTTLTALQIANSSNYYFSWGGSDVSGAGSRDEFAISNISITVHLDEVTAPRFITNFPIARNITTDNFDLVVQLDEPGTAYYVVLPTGAPTPSNEQVKTGNDASGASAGISGSMSVPTANTDASSNVPGLVDGLTYDVYVIAEDDEGSPNLQASPTMIQVEASIESIAITEFINNPFGSEPTAEWIEIFNFGETSVDLNGWTLSDEGVDNITIANSSLIIPANSFLILANNKALFETEWLGGTLNAQVIDIPNFSLGNTSDQIILSNNTGTAVWSVAYNDDDTEGIATYLDYSESMDTRSYGSMALPGIVRNGNDNLGATLGYEGNNFTTDNKAYSSTQGDTGSPLDGDYIISLPVTLISWEGYFISSFTHLQWQTGSELNNEGFYIEASRDGVEFYDLDFVIGQGTKSSTSKYSYQDHTFEQSRYYRLRQVDFDGTKTWSEVIYIKNKDLYSQQLYPNPIAQQVYYSQAFQNEPLRFSIHTSQTKTFEGLVDWPEAKQRLLALQPGIYYISINNQIQKVIKK</sequence>
<organism evidence="3 4">
    <name type="scientific">Reichenbachiella carrageenanivorans</name>
    <dbReference type="NCBI Taxonomy" id="2979869"/>
    <lineage>
        <taxon>Bacteria</taxon>
        <taxon>Pseudomonadati</taxon>
        <taxon>Bacteroidota</taxon>
        <taxon>Cytophagia</taxon>
        <taxon>Cytophagales</taxon>
        <taxon>Reichenbachiellaceae</taxon>
        <taxon>Reichenbachiella</taxon>
    </lineage>
</organism>
<gene>
    <name evidence="3" type="ORF">N7E81_14220</name>
</gene>
<dbReference type="InterPro" id="IPR036415">
    <property type="entry name" value="Lamin_tail_dom_sf"/>
</dbReference>
<dbReference type="EMBL" id="CP106735">
    <property type="protein sequence ID" value="UXX78514.1"/>
    <property type="molecule type" value="Genomic_DNA"/>
</dbReference>
<name>A0ABY6CYQ2_9BACT</name>
<accession>A0ABY6CYQ2</accession>
<evidence type="ECO:0000259" key="2">
    <source>
        <dbReference type="PROSITE" id="PS51841"/>
    </source>
</evidence>
<evidence type="ECO:0000313" key="4">
    <source>
        <dbReference type="Proteomes" id="UP001062165"/>
    </source>
</evidence>
<feature type="compositionally biased region" description="Polar residues" evidence="1">
    <location>
        <begin position="276"/>
        <end position="286"/>
    </location>
</feature>
<proteinExistence type="predicted"/>
<keyword evidence="4" id="KW-1185">Reference proteome</keyword>
<dbReference type="InterPro" id="IPR001322">
    <property type="entry name" value="Lamin_tail_dom"/>
</dbReference>
<reference evidence="3" key="1">
    <citation type="submission" date="2022-10" db="EMBL/GenBank/DDBJ databases">
        <title>Comparative genomics and taxonomic characterization of three novel marine species of genus Reichenbachiella exhibiting antioxidant and polysaccharide degradation activities.</title>
        <authorList>
            <person name="Muhammad N."/>
            <person name="Lee Y.-J."/>
            <person name="Ko J."/>
            <person name="Kim S.-G."/>
        </authorList>
    </citation>
    <scope>NUCLEOTIDE SEQUENCE</scope>
    <source>
        <strain evidence="3">Wsw4-B4</strain>
    </source>
</reference>
<dbReference type="PROSITE" id="PS51841">
    <property type="entry name" value="LTD"/>
    <property type="match status" value="1"/>
</dbReference>
<dbReference type="Proteomes" id="UP001062165">
    <property type="component" value="Chromosome"/>
</dbReference>
<feature type="compositionally biased region" description="Low complexity" evidence="1">
    <location>
        <begin position="287"/>
        <end position="296"/>
    </location>
</feature>
<dbReference type="Pfam" id="PF00932">
    <property type="entry name" value="LTD"/>
    <property type="match status" value="1"/>
</dbReference>
<evidence type="ECO:0000256" key="1">
    <source>
        <dbReference type="SAM" id="MobiDB-lite"/>
    </source>
</evidence>
<feature type="domain" description="LTD" evidence="2">
    <location>
        <begin position="338"/>
        <end position="464"/>
    </location>
</feature>
<dbReference type="SUPFAM" id="SSF74853">
    <property type="entry name" value="Lamin A/C globular tail domain"/>
    <property type="match status" value="1"/>
</dbReference>
<evidence type="ECO:0000313" key="3">
    <source>
        <dbReference type="EMBL" id="UXX78514.1"/>
    </source>
</evidence>
<feature type="region of interest" description="Disordered" evidence="1">
    <location>
        <begin position="276"/>
        <end position="296"/>
    </location>
</feature>
<dbReference type="RefSeq" id="WP_263050259.1">
    <property type="nucleotide sequence ID" value="NZ_CP106735.1"/>
</dbReference>